<dbReference type="PANTHER" id="PTHR47336:SF2">
    <property type="entry name" value="TRANSCRIPTION FACTOR HMS1-RELATED"/>
    <property type="match status" value="1"/>
</dbReference>
<protein>
    <recommendedName>
        <fullName evidence="2">BHLH domain-containing protein</fullName>
    </recommendedName>
</protein>
<evidence type="ECO:0000259" key="2">
    <source>
        <dbReference type="PROSITE" id="PS50888"/>
    </source>
</evidence>
<feature type="domain" description="BHLH" evidence="2">
    <location>
        <begin position="204"/>
        <end position="276"/>
    </location>
</feature>
<dbReference type="PROSITE" id="PS50888">
    <property type="entry name" value="BHLH"/>
    <property type="match status" value="1"/>
</dbReference>
<dbReference type="Gene3D" id="4.10.280.10">
    <property type="entry name" value="Helix-loop-helix DNA-binding domain"/>
    <property type="match status" value="1"/>
</dbReference>
<dbReference type="GO" id="GO:0046983">
    <property type="term" value="F:protein dimerization activity"/>
    <property type="evidence" value="ECO:0007669"/>
    <property type="project" value="InterPro"/>
</dbReference>
<dbReference type="SUPFAM" id="SSF47459">
    <property type="entry name" value="HLH, helix-loop-helix DNA-binding domain"/>
    <property type="match status" value="1"/>
</dbReference>
<accession>A0A6A6BDA4</accession>
<evidence type="ECO:0000313" key="3">
    <source>
        <dbReference type="EMBL" id="KAF2141275.1"/>
    </source>
</evidence>
<dbReference type="GeneID" id="54298069"/>
<dbReference type="AlphaFoldDB" id="A0A6A6BDA4"/>
<dbReference type="OrthoDB" id="2133190at2759"/>
<proteinExistence type="predicted"/>
<dbReference type="InterPro" id="IPR011598">
    <property type="entry name" value="bHLH_dom"/>
</dbReference>
<feature type="region of interest" description="Disordered" evidence="1">
    <location>
        <begin position="119"/>
        <end position="212"/>
    </location>
</feature>
<organism evidence="3 4">
    <name type="scientific">Aplosporella prunicola CBS 121167</name>
    <dbReference type="NCBI Taxonomy" id="1176127"/>
    <lineage>
        <taxon>Eukaryota</taxon>
        <taxon>Fungi</taxon>
        <taxon>Dikarya</taxon>
        <taxon>Ascomycota</taxon>
        <taxon>Pezizomycotina</taxon>
        <taxon>Dothideomycetes</taxon>
        <taxon>Dothideomycetes incertae sedis</taxon>
        <taxon>Botryosphaeriales</taxon>
        <taxon>Aplosporellaceae</taxon>
        <taxon>Aplosporella</taxon>
    </lineage>
</organism>
<sequence>MPRYEQHQGPGLSFDDWINSDCLDYPTNTVELPAPATSSNLNTPPIYARNHAISPDFRSISTSRASSKDRLAPLNISHSNTWPSPLAAPYSAASTLPEMTSNATDFSFDPIADSYANNTFDFTTPPPELASPTSSLSGSDSPFSIPATMTSIDTSSERRSLKRASPESPSMDEIPPAPKRMLRTRTNTLSKVDVEAAAPRPTTKTRQPHNQVEKKYREGLNTELERLRRAVRTLPQPQPRRRSSTSSDDEYGYSAAAPKPSKAAVLAGAVEYIRYLEAEHERLISENEQLRELEGLRRRREQGMYWGRGRIDSMGMVN</sequence>
<dbReference type="PANTHER" id="PTHR47336">
    <property type="entry name" value="TRANSCRIPTION FACTOR HMS1-RELATED"/>
    <property type="match status" value="1"/>
</dbReference>
<dbReference type="Pfam" id="PF00010">
    <property type="entry name" value="HLH"/>
    <property type="match status" value="1"/>
</dbReference>
<dbReference type="InterPro" id="IPR036638">
    <property type="entry name" value="HLH_DNA-bd_sf"/>
</dbReference>
<dbReference type="RefSeq" id="XP_033396988.1">
    <property type="nucleotide sequence ID" value="XM_033540573.1"/>
</dbReference>
<evidence type="ECO:0000256" key="1">
    <source>
        <dbReference type="SAM" id="MobiDB-lite"/>
    </source>
</evidence>
<dbReference type="InterPro" id="IPR052099">
    <property type="entry name" value="Regulatory_TF_Diverse"/>
</dbReference>
<reference evidence="3" key="1">
    <citation type="journal article" date="2020" name="Stud. Mycol.">
        <title>101 Dothideomycetes genomes: a test case for predicting lifestyles and emergence of pathogens.</title>
        <authorList>
            <person name="Haridas S."/>
            <person name="Albert R."/>
            <person name="Binder M."/>
            <person name="Bloem J."/>
            <person name="Labutti K."/>
            <person name="Salamov A."/>
            <person name="Andreopoulos B."/>
            <person name="Baker S."/>
            <person name="Barry K."/>
            <person name="Bills G."/>
            <person name="Bluhm B."/>
            <person name="Cannon C."/>
            <person name="Castanera R."/>
            <person name="Culley D."/>
            <person name="Daum C."/>
            <person name="Ezra D."/>
            <person name="Gonzalez J."/>
            <person name="Henrissat B."/>
            <person name="Kuo A."/>
            <person name="Liang C."/>
            <person name="Lipzen A."/>
            <person name="Lutzoni F."/>
            <person name="Magnuson J."/>
            <person name="Mondo S."/>
            <person name="Nolan M."/>
            <person name="Ohm R."/>
            <person name="Pangilinan J."/>
            <person name="Park H.-J."/>
            <person name="Ramirez L."/>
            <person name="Alfaro M."/>
            <person name="Sun H."/>
            <person name="Tritt A."/>
            <person name="Yoshinaga Y."/>
            <person name="Zwiers L.-H."/>
            <person name="Turgeon B."/>
            <person name="Goodwin S."/>
            <person name="Spatafora J."/>
            <person name="Crous P."/>
            <person name="Grigoriev I."/>
        </authorList>
    </citation>
    <scope>NUCLEOTIDE SEQUENCE</scope>
    <source>
        <strain evidence="3">CBS 121167</strain>
    </source>
</reference>
<dbReference type="SMART" id="SM00353">
    <property type="entry name" value="HLH"/>
    <property type="match status" value="1"/>
</dbReference>
<dbReference type="CDD" id="cd11395">
    <property type="entry name" value="bHLHzip_SREBP_like"/>
    <property type="match status" value="1"/>
</dbReference>
<feature type="compositionally biased region" description="Low complexity" evidence="1">
    <location>
        <begin position="131"/>
        <end position="146"/>
    </location>
</feature>
<name>A0A6A6BDA4_9PEZI</name>
<keyword evidence="4" id="KW-1185">Reference proteome</keyword>
<gene>
    <name evidence="3" type="ORF">K452DRAFT_287984</name>
</gene>
<feature type="region of interest" description="Disordered" evidence="1">
    <location>
        <begin position="230"/>
        <end position="260"/>
    </location>
</feature>
<dbReference type="EMBL" id="ML995487">
    <property type="protein sequence ID" value="KAF2141275.1"/>
    <property type="molecule type" value="Genomic_DNA"/>
</dbReference>
<evidence type="ECO:0000313" key="4">
    <source>
        <dbReference type="Proteomes" id="UP000799438"/>
    </source>
</evidence>
<dbReference type="Proteomes" id="UP000799438">
    <property type="component" value="Unassembled WGS sequence"/>
</dbReference>